<sequence length="296" mass="33071">MSKVNRRKAIRNLSMGIGAIGFGGTVFSQSVSKNILNSFRDGLKGNINHAVCRWCYRNIELEEFAEKSSDIGIKAIDLLKPNEWEIVIKNGLNCSLATDTFASITQGFNSIKNHSELQKNYFNLISKASYSGIKQVIVFSGNRNGITDAIGLENCAKGLAPLVKHAEKNDVTLVMELLNSKVDHTDYQCDHTPWGVQLVDKIGSNNFKLLYDIYHMQIMEGDIIATINKYKDYIAHYHTGGVPGRHEINHTQELNYPAIMKTIVTNGFTGYVAQEFIPTYEDSLESLKEGIIICDV</sequence>
<dbReference type="InterPro" id="IPR013022">
    <property type="entry name" value="Xyl_isomerase-like_TIM-brl"/>
</dbReference>
<evidence type="ECO:0000256" key="1">
    <source>
        <dbReference type="ARBA" id="ARBA00023235"/>
    </source>
</evidence>
<dbReference type="InterPro" id="IPR050417">
    <property type="entry name" value="Sugar_Epim/Isomerase"/>
</dbReference>
<dbReference type="Gene3D" id="3.20.20.150">
    <property type="entry name" value="Divalent-metal-dependent TIM barrel enzymes"/>
    <property type="match status" value="1"/>
</dbReference>
<dbReference type="AlphaFoldDB" id="A0A1H7QHK3"/>
<gene>
    <name evidence="3" type="ORF">SAMN04487910_2557</name>
</gene>
<dbReference type="PANTHER" id="PTHR43489">
    <property type="entry name" value="ISOMERASE"/>
    <property type="match status" value="1"/>
</dbReference>
<keyword evidence="3" id="KW-0670">Pyruvate</keyword>
<evidence type="ECO:0000313" key="4">
    <source>
        <dbReference type="Proteomes" id="UP000198521"/>
    </source>
</evidence>
<feature type="domain" description="Xylose isomerase-like TIM barrel" evidence="2">
    <location>
        <begin position="128"/>
        <end position="288"/>
    </location>
</feature>
<keyword evidence="1 3" id="KW-0413">Isomerase</keyword>
<dbReference type="EMBL" id="FOAB01000004">
    <property type="protein sequence ID" value="SEL47279.1"/>
    <property type="molecule type" value="Genomic_DNA"/>
</dbReference>
<accession>A0A1H7QHK3</accession>
<evidence type="ECO:0000313" key="3">
    <source>
        <dbReference type="EMBL" id="SEL47279.1"/>
    </source>
</evidence>
<evidence type="ECO:0000259" key="2">
    <source>
        <dbReference type="Pfam" id="PF01261"/>
    </source>
</evidence>
<dbReference type="RefSeq" id="WP_091408971.1">
    <property type="nucleotide sequence ID" value="NZ_FOAB01000004.1"/>
</dbReference>
<dbReference type="GO" id="GO:0016853">
    <property type="term" value="F:isomerase activity"/>
    <property type="evidence" value="ECO:0007669"/>
    <property type="project" value="UniProtKB-KW"/>
</dbReference>
<name>A0A1H7QHK3_AQUAM</name>
<dbReference type="STRING" id="1038014.SAMN04487910_2557"/>
<dbReference type="SUPFAM" id="SSF51658">
    <property type="entry name" value="Xylose isomerase-like"/>
    <property type="match status" value="1"/>
</dbReference>
<keyword evidence="4" id="KW-1185">Reference proteome</keyword>
<dbReference type="InterPro" id="IPR036237">
    <property type="entry name" value="Xyl_isomerase-like_sf"/>
</dbReference>
<reference evidence="3 4" key="1">
    <citation type="submission" date="2016-10" db="EMBL/GenBank/DDBJ databases">
        <authorList>
            <person name="de Groot N.N."/>
        </authorList>
    </citation>
    <scope>NUCLEOTIDE SEQUENCE [LARGE SCALE GENOMIC DNA]</scope>
    <source>
        <strain evidence="3 4">DSM 25232</strain>
    </source>
</reference>
<dbReference type="Pfam" id="PF01261">
    <property type="entry name" value="AP_endonuc_2"/>
    <property type="match status" value="1"/>
</dbReference>
<organism evidence="3 4">
    <name type="scientific">Aquimarina amphilecti</name>
    <dbReference type="NCBI Taxonomy" id="1038014"/>
    <lineage>
        <taxon>Bacteria</taxon>
        <taxon>Pseudomonadati</taxon>
        <taxon>Bacteroidota</taxon>
        <taxon>Flavobacteriia</taxon>
        <taxon>Flavobacteriales</taxon>
        <taxon>Flavobacteriaceae</taxon>
        <taxon>Aquimarina</taxon>
    </lineage>
</organism>
<dbReference type="Proteomes" id="UP000198521">
    <property type="component" value="Unassembled WGS sequence"/>
</dbReference>
<proteinExistence type="predicted"/>
<protein>
    <submittedName>
        <fullName evidence="3">Hydroxypyruvate isomerase</fullName>
    </submittedName>
</protein>
<dbReference type="PANTHER" id="PTHR43489:SF3">
    <property type="entry name" value="XYLOSE ISOMERASE DOMAIN PROTEIN TIM BARREL"/>
    <property type="match status" value="1"/>
</dbReference>
<dbReference type="OrthoDB" id="9786584at2"/>